<organism evidence="2 3">
    <name type="scientific">Ciona savignyi</name>
    <name type="common">Pacific transparent sea squirt</name>
    <dbReference type="NCBI Taxonomy" id="51511"/>
    <lineage>
        <taxon>Eukaryota</taxon>
        <taxon>Metazoa</taxon>
        <taxon>Chordata</taxon>
        <taxon>Tunicata</taxon>
        <taxon>Ascidiacea</taxon>
        <taxon>Phlebobranchia</taxon>
        <taxon>Cionidae</taxon>
        <taxon>Ciona</taxon>
    </lineage>
</organism>
<evidence type="ECO:0000256" key="1">
    <source>
        <dbReference type="SAM" id="MobiDB-lite"/>
    </source>
</evidence>
<evidence type="ECO:0000313" key="2">
    <source>
        <dbReference type="Ensembl" id="ENSCSAVP00000007315.1"/>
    </source>
</evidence>
<dbReference type="GeneTree" id="ENSGT00940000167329"/>
<dbReference type="Ensembl" id="ENSCSAVT00000007411.1">
    <property type="protein sequence ID" value="ENSCSAVP00000007315.1"/>
    <property type="gene ID" value="ENSCSAVG00000004368.1"/>
</dbReference>
<name>H2YPQ7_CIOSA</name>
<sequence>MRWRSKTVLKALLVFGFVTVVYHLFAVQKEVGKKQEKKEDKVYDYHEHENKPNNNAAQFQKPIKMDEHKENIAIPTGRDSLPFSWELKDISKYDFPKFVNKELGNYELKPPDQKRAGAGEYGEAVQLD</sequence>
<reference evidence="2" key="2">
    <citation type="submission" date="2025-08" db="UniProtKB">
        <authorList>
            <consortium name="Ensembl"/>
        </authorList>
    </citation>
    <scope>IDENTIFICATION</scope>
</reference>
<protein>
    <submittedName>
        <fullName evidence="2">Uncharacterized protein</fullName>
    </submittedName>
</protein>
<proteinExistence type="predicted"/>
<dbReference type="HOGENOM" id="CLU_2189824_0_0_1"/>
<feature type="region of interest" description="Disordered" evidence="1">
    <location>
        <begin position="32"/>
        <end position="61"/>
    </location>
</feature>
<dbReference type="AlphaFoldDB" id="H2YPQ7"/>
<keyword evidence="3" id="KW-1185">Reference proteome</keyword>
<reference evidence="2" key="3">
    <citation type="submission" date="2025-09" db="UniProtKB">
        <authorList>
            <consortium name="Ensembl"/>
        </authorList>
    </citation>
    <scope>IDENTIFICATION</scope>
</reference>
<feature type="region of interest" description="Disordered" evidence="1">
    <location>
        <begin position="108"/>
        <end position="128"/>
    </location>
</feature>
<dbReference type="Proteomes" id="UP000007875">
    <property type="component" value="Unassembled WGS sequence"/>
</dbReference>
<feature type="compositionally biased region" description="Basic and acidic residues" evidence="1">
    <location>
        <begin position="32"/>
        <end position="51"/>
    </location>
</feature>
<evidence type="ECO:0000313" key="3">
    <source>
        <dbReference type="Proteomes" id="UP000007875"/>
    </source>
</evidence>
<accession>H2YPQ7</accession>
<reference evidence="3" key="1">
    <citation type="submission" date="2003-08" db="EMBL/GenBank/DDBJ databases">
        <authorList>
            <person name="Birren B."/>
            <person name="Nusbaum C."/>
            <person name="Abebe A."/>
            <person name="Abouelleil A."/>
            <person name="Adekoya E."/>
            <person name="Ait-zahra M."/>
            <person name="Allen N."/>
            <person name="Allen T."/>
            <person name="An P."/>
            <person name="Anderson M."/>
            <person name="Anderson S."/>
            <person name="Arachchi H."/>
            <person name="Armbruster J."/>
            <person name="Bachantsang P."/>
            <person name="Baldwin J."/>
            <person name="Barry A."/>
            <person name="Bayul T."/>
            <person name="Blitshsteyn B."/>
            <person name="Bloom T."/>
            <person name="Blye J."/>
            <person name="Boguslavskiy L."/>
            <person name="Borowsky M."/>
            <person name="Boukhgalter B."/>
            <person name="Brunache A."/>
            <person name="Butler J."/>
            <person name="Calixte N."/>
            <person name="Calvo S."/>
            <person name="Camarata J."/>
            <person name="Campo K."/>
            <person name="Chang J."/>
            <person name="Cheshatsang Y."/>
            <person name="Citroen M."/>
            <person name="Collymore A."/>
            <person name="Considine T."/>
            <person name="Cook A."/>
            <person name="Cooke P."/>
            <person name="Corum B."/>
            <person name="Cuomo C."/>
            <person name="David R."/>
            <person name="Dawoe T."/>
            <person name="Degray S."/>
            <person name="Dodge S."/>
            <person name="Dooley K."/>
            <person name="Dorje P."/>
            <person name="Dorjee K."/>
            <person name="Dorris L."/>
            <person name="Duffey N."/>
            <person name="Dupes A."/>
            <person name="Elkins T."/>
            <person name="Engels R."/>
            <person name="Erickson J."/>
            <person name="Farina A."/>
            <person name="Faro S."/>
            <person name="Ferreira P."/>
            <person name="Fischer H."/>
            <person name="Fitzgerald M."/>
            <person name="Foley K."/>
            <person name="Gage D."/>
            <person name="Galagan J."/>
            <person name="Gearin G."/>
            <person name="Gnerre S."/>
            <person name="Gnirke A."/>
            <person name="Goyette A."/>
            <person name="Graham J."/>
            <person name="Grandbois E."/>
            <person name="Gyaltsen K."/>
            <person name="Hafez N."/>
            <person name="Hagopian D."/>
            <person name="Hagos B."/>
            <person name="Hall J."/>
            <person name="Hatcher B."/>
            <person name="Heller A."/>
            <person name="Higgins H."/>
            <person name="Honan T."/>
            <person name="Horn A."/>
            <person name="Houde N."/>
            <person name="Hughes L."/>
            <person name="Hulme W."/>
            <person name="Husby E."/>
            <person name="Iliev I."/>
            <person name="Jaffe D."/>
            <person name="Jones C."/>
            <person name="Kamal M."/>
            <person name="Kamat A."/>
            <person name="Kamvysselis M."/>
            <person name="Karlsson E."/>
            <person name="Kells C."/>
            <person name="Kieu A."/>
            <person name="Kisner P."/>
            <person name="Kodira C."/>
            <person name="Kulbokas E."/>
            <person name="Labutti K."/>
            <person name="Lama D."/>
            <person name="Landers T."/>
            <person name="Leger J."/>
            <person name="Levine S."/>
            <person name="Lewis D."/>
            <person name="Lewis T."/>
            <person name="Lindblad-toh K."/>
            <person name="Liu X."/>
            <person name="Lokyitsang T."/>
            <person name="Lokyitsang Y."/>
            <person name="Lucien O."/>
            <person name="Lui A."/>
            <person name="Ma L.J."/>
            <person name="Mabbitt R."/>
            <person name="Macdonald J."/>
            <person name="Maclean C."/>
            <person name="Major J."/>
            <person name="Manning J."/>
            <person name="Marabella R."/>
            <person name="Maru K."/>
            <person name="Matthews C."/>
            <person name="Mauceli E."/>
            <person name="Mccarthy M."/>
            <person name="Mcdonough S."/>
            <person name="Mcghee T."/>
            <person name="Meldrim J."/>
            <person name="Meneus L."/>
            <person name="Mesirov J."/>
            <person name="Mihalev A."/>
            <person name="Mihova T."/>
            <person name="Mikkelsen T."/>
            <person name="Mlenga V."/>
            <person name="Moru K."/>
            <person name="Mozes J."/>
            <person name="Mulrain L."/>
            <person name="Munson G."/>
            <person name="Naylor J."/>
            <person name="Newes C."/>
            <person name="Nguyen C."/>
            <person name="Nguyen N."/>
            <person name="Nguyen T."/>
            <person name="Nicol R."/>
            <person name="Nielsen C."/>
            <person name="Nizzari M."/>
            <person name="Norbu C."/>
            <person name="Norbu N."/>
            <person name="O'donnell P."/>
            <person name="Okoawo O."/>
            <person name="O'leary S."/>
            <person name="Omotosho B."/>
            <person name="O'neill K."/>
            <person name="Osman S."/>
            <person name="Parker S."/>
            <person name="Perrin D."/>
            <person name="Phunkhang P."/>
            <person name="Piqani B."/>
            <person name="Purcell S."/>
            <person name="Rachupka T."/>
            <person name="Ramasamy U."/>
            <person name="Rameau R."/>
            <person name="Ray V."/>
            <person name="Raymond C."/>
            <person name="Retta R."/>
            <person name="Richardson S."/>
            <person name="Rise C."/>
            <person name="Rodriguez J."/>
            <person name="Rogers J."/>
            <person name="Rogov P."/>
            <person name="Rutman M."/>
            <person name="Schupbach R."/>
            <person name="Seaman C."/>
            <person name="Settipalli S."/>
            <person name="Sharpe T."/>
            <person name="Sheridan J."/>
            <person name="Sherpa N."/>
            <person name="Shi J."/>
            <person name="Smirnov S."/>
            <person name="Smith C."/>
            <person name="Sougnez C."/>
            <person name="Spencer B."/>
            <person name="Stalker J."/>
            <person name="Stange-thomann N."/>
            <person name="Stavropoulos S."/>
            <person name="Stetson K."/>
            <person name="Stone C."/>
            <person name="Stone S."/>
            <person name="Stubbs M."/>
            <person name="Talamas J."/>
            <person name="Tchuinga P."/>
            <person name="Tenzing P."/>
            <person name="Tesfaye S."/>
            <person name="Theodore J."/>
            <person name="Thoulutsang Y."/>
            <person name="Topham K."/>
            <person name="Towey S."/>
            <person name="Tsamla T."/>
            <person name="Tsomo N."/>
            <person name="Vallee D."/>
            <person name="Vassiliev H."/>
            <person name="Venkataraman V."/>
            <person name="Vinson J."/>
            <person name="Vo A."/>
            <person name="Wade C."/>
            <person name="Wang S."/>
            <person name="Wangchuk T."/>
            <person name="Wangdi T."/>
            <person name="Whittaker C."/>
            <person name="Wilkinson J."/>
            <person name="Wu Y."/>
            <person name="Wyman D."/>
            <person name="Yadav S."/>
            <person name="Yang S."/>
            <person name="Yang X."/>
            <person name="Yeager S."/>
            <person name="Yee E."/>
            <person name="Young G."/>
            <person name="Zainoun J."/>
            <person name="Zembeck L."/>
            <person name="Zimmer A."/>
            <person name="Zody M."/>
            <person name="Lander E."/>
        </authorList>
    </citation>
    <scope>NUCLEOTIDE SEQUENCE [LARGE SCALE GENOMIC DNA]</scope>
</reference>